<reference evidence="1" key="1">
    <citation type="journal article" date="2011" name="PLoS Biol.">
        <title>Gene gain and loss during evolution of obligate parasitism in the white rust pathogen of Arabidopsis thaliana.</title>
        <authorList>
            <person name="Kemen E."/>
            <person name="Gardiner A."/>
            <person name="Schultz-Larsen T."/>
            <person name="Kemen A.C."/>
            <person name="Balmuth A.L."/>
            <person name="Robert-Seilaniantz A."/>
            <person name="Bailey K."/>
            <person name="Holub E."/>
            <person name="Studholme D.J."/>
            <person name="Maclean D."/>
            <person name="Jones J.D."/>
        </authorList>
    </citation>
    <scope>NUCLEOTIDE SEQUENCE</scope>
</reference>
<proteinExistence type="predicted"/>
<accession>F0WQR9</accession>
<evidence type="ECO:0000313" key="1">
    <source>
        <dbReference type="EMBL" id="CCA23678.1"/>
    </source>
</evidence>
<organism evidence="1">
    <name type="scientific">Albugo laibachii Nc14</name>
    <dbReference type="NCBI Taxonomy" id="890382"/>
    <lineage>
        <taxon>Eukaryota</taxon>
        <taxon>Sar</taxon>
        <taxon>Stramenopiles</taxon>
        <taxon>Oomycota</taxon>
        <taxon>Peronosporomycetes</taxon>
        <taxon>Albuginales</taxon>
        <taxon>Albuginaceae</taxon>
        <taxon>Albugo</taxon>
    </lineage>
</organism>
<dbReference type="HOGENOM" id="CLU_1689943_0_0_1"/>
<dbReference type="AlphaFoldDB" id="F0WQR9"/>
<gene>
    <name evidence="1" type="primary">AlNc14C202G8729</name>
    <name evidence="1" type="ORF">ALNC14_098220</name>
</gene>
<name>F0WQR9_9STRA</name>
<sequence length="173" mass="19317">MVSTKKDPFTIYGTLYVMVTSHIKDDISTACIRAGACNGFETDQYPDDVCRDVHETPLARNHGASATDSSKCLCVTLNNQFKSDYARNQAMIHIFRGMASDEHDNKYTTYAHLLNPGIKPSWDALVLVWSGDPDYSGHPSHLVEEKATLVEYYDQYKSLVDTSPIEGQTLVFA</sequence>
<reference evidence="1" key="2">
    <citation type="submission" date="2011-02" db="EMBL/GenBank/DDBJ databases">
        <authorList>
            <person name="MacLean D."/>
        </authorList>
    </citation>
    <scope>NUCLEOTIDE SEQUENCE</scope>
</reference>
<dbReference type="EMBL" id="FR824247">
    <property type="protein sequence ID" value="CCA23678.1"/>
    <property type="molecule type" value="Genomic_DNA"/>
</dbReference>
<protein>
    <submittedName>
        <fullName evidence="1">AlNc14C202G8729 protein</fullName>
    </submittedName>
</protein>